<evidence type="ECO:0000313" key="2">
    <source>
        <dbReference type="EMBL" id="CAK5273558.1"/>
    </source>
</evidence>
<name>A0AAD2HEP7_9AGAR</name>
<accession>A0AAD2HEP7</accession>
<sequence>MRTESHQSTSTSSPSPTRYVDHHPLCVHHRCQPRPGLPHRAPARADAEHGSLHGR</sequence>
<feature type="compositionally biased region" description="Basic and acidic residues" evidence="1">
    <location>
        <begin position="43"/>
        <end position="55"/>
    </location>
</feature>
<comment type="caution">
    <text evidence="2">The sequence shown here is derived from an EMBL/GenBank/DDBJ whole genome shotgun (WGS) entry which is preliminary data.</text>
</comment>
<feature type="region of interest" description="Disordered" evidence="1">
    <location>
        <begin position="1"/>
        <end position="55"/>
    </location>
</feature>
<proteinExistence type="predicted"/>
<dbReference type="EMBL" id="CAVNYO010000397">
    <property type="protein sequence ID" value="CAK5273558.1"/>
    <property type="molecule type" value="Genomic_DNA"/>
</dbReference>
<keyword evidence="3" id="KW-1185">Reference proteome</keyword>
<evidence type="ECO:0000313" key="3">
    <source>
        <dbReference type="Proteomes" id="UP001295794"/>
    </source>
</evidence>
<organism evidence="2 3">
    <name type="scientific">Mycena citricolor</name>
    <dbReference type="NCBI Taxonomy" id="2018698"/>
    <lineage>
        <taxon>Eukaryota</taxon>
        <taxon>Fungi</taxon>
        <taxon>Dikarya</taxon>
        <taxon>Basidiomycota</taxon>
        <taxon>Agaricomycotina</taxon>
        <taxon>Agaricomycetes</taxon>
        <taxon>Agaricomycetidae</taxon>
        <taxon>Agaricales</taxon>
        <taxon>Marasmiineae</taxon>
        <taxon>Mycenaceae</taxon>
        <taxon>Mycena</taxon>
    </lineage>
</organism>
<feature type="non-terminal residue" evidence="2">
    <location>
        <position position="55"/>
    </location>
</feature>
<dbReference type="AlphaFoldDB" id="A0AAD2HEP7"/>
<evidence type="ECO:0000256" key="1">
    <source>
        <dbReference type="SAM" id="MobiDB-lite"/>
    </source>
</evidence>
<feature type="compositionally biased region" description="Low complexity" evidence="1">
    <location>
        <begin position="8"/>
        <end position="17"/>
    </location>
</feature>
<dbReference type="Proteomes" id="UP001295794">
    <property type="component" value="Unassembled WGS sequence"/>
</dbReference>
<gene>
    <name evidence="2" type="ORF">MYCIT1_LOCUS20087</name>
</gene>
<reference evidence="2" key="1">
    <citation type="submission" date="2023-11" db="EMBL/GenBank/DDBJ databases">
        <authorList>
            <person name="De Vega J J."/>
            <person name="De Vega J J."/>
        </authorList>
    </citation>
    <scope>NUCLEOTIDE SEQUENCE</scope>
</reference>
<protein>
    <submittedName>
        <fullName evidence="2">Uncharacterized protein</fullName>
    </submittedName>
</protein>